<keyword evidence="3 11" id="KW-0813">Transport</keyword>
<keyword evidence="5" id="KW-0812">Transmembrane</keyword>
<dbReference type="GO" id="GO:0006122">
    <property type="term" value="P:mitochondrial electron transport, ubiquinol to cytochrome c"/>
    <property type="evidence" value="ECO:0007669"/>
    <property type="project" value="UniProtKB-UniRule"/>
</dbReference>
<proteinExistence type="inferred from homology"/>
<comment type="subcellular location">
    <subcellularLocation>
        <location evidence="1 11">Mitochondrion inner membrane</location>
        <topology evidence="1 11">Single-pass membrane protein</topology>
    </subcellularLocation>
</comment>
<dbReference type="PANTHER" id="PTHR12980">
    <property type="entry name" value="UBIQUINOL-CYTOCHROME C REDUCTASE COMPLEX, SUBUNIT X"/>
    <property type="match status" value="1"/>
</dbReference>
<dbReference type="Pfam" id="PF05365">
    <property type="entry name" value="UCR_UQCRX_QCR9"/>
    <property type="match status" value="1"/>
</dbReference>
<comment type="function">
    <text evidence="11">Component of the ubiquinol-cytochrome c oxidoreductase, a multisubunit transmembrane complex that is part of the mitochondrial electron transport chain which drives oxidative phosphorylation. The complex plays an important role in the uptake of multiple carbon sources present in different host niches.</text>
</comment>
<evidence type="ECO:0000256" key="4">
    <source>
        <dbReference type="ARBA" id="ARBA00022660"/>
    </source>
</evidence>
<comment type="similarity">
    <text evidence="2 11">Belongs to the UQCR10/QCR9 family.</text>
</comment>
<dbReference type="PANTHER" id="PTHR12980:SF0">
    <property type="entry name" value="CYTOCHROME B-C1 COMPLEX SUBUNIT 9"/>
    <property type="match status" value="1"/>
</dbReference>
<keyword evidence="7 11" id="KW-0249">Electron transport</keyword>
<evidence type="ECO:0000313" key="13">
    <source>
        <dbReference type="EMBL" id="PAA88363.1"/>
    </source>
</evidence>
<evidence type="ECO:0000256" key="11">
    <source>
        <dbReference type="RuleBase" id="RU368056"/>
    </source>
</evidence>
<dbReference type="STRING" id="282301.A0A267GQS8"/>
<dbReference type="EMBL" id="NIVC01000195">
    <property type="protein sequence ID" value="PAA88363.1"/>
    <property type="molecule type" value="Genomic_DNA"/>
</dbReference>
<name>A0A267GQS8_9PLAT</name>
<dbReference type="EMBL" id="NIVC01003540">
    <property type="protein sequence ID" value="PAA50900.1"/>
    <property type="molecule type" value="Genomic_DNA"/>
</dbReference>
<comment type="subunit">
    <text evidence="11">Component of the ubiquinol-cytochrome c oxidoreductase (cytochrome b-c1 complex, complex III, CIII), a multisubunit enzyme composed of 3 respiratory subunits cytochrome b, cytochrome c1 and Rieske protein, 2 core protein subunits, and additional low-molecular weight protein subunits.</text>
</comment>
<feature type="non-terminal residue" evidence="13">
    <location>
        <position position="1"/>
    </location>
</feature>
<dbReference type="Proteomes" id="UP000215902">
    <property type="component" value="Unassembled WGS sequence"/>
</dbReference>
<evidence type="ECO:0000256" key="10">
    <source>
        <dbReference type="ARBA" id="ARBA00023136"/>
    </source>
</evidence>
<dbReference type="SUPFAM" id="SSF81514">
    <property type="entry name" value="Subunit X (non-heme 7 kDa protein) of cytochrome bc1 complex (Ubiquinol-cytochrome c reductase)"/>
    <property type="match status" value="1"/>
</dbReference>
<evidence type="ECO:0000256" key="1">
    <source>
        <dbReference type="ARBA" id="ARBA00004434"/>
    </source>
</evidence>
<keyword evidence="8" id="KW-1133">Transmembrane helix</keyword>
<keyword evidence="10" id="KW-0472">Membrane</keyword>
<evidence type="ECO:0000256" key="2">
    <source>
        <dbReference type="ARBA" id="ARBA00007856"/>
    </source>
</evidence>
<organism evidence="13 14">
    <name type="scientific">Macrostomum lignano</name>
    <dbReference type="NCBI Taxonomy" id="282301"/>
    <lineage>
        <taxon>Eukaryota</taxon>
        <taxon>Metazoa</taxon>
        <taxon>Spiralia</taxon>
        <taxon>Lophotrochozoa</taxon>
        <taxon>Platyhelminthes</taxon>
        <taxon>Rhabditophora</taxon>
        <taxon>Macrostomorpha</taxon>
        <taxon>Macrostomida</taxon>
        <taxon>Macrostomidae</taxon>
        <taxon>Macrostomum</taxon>
    </lineage>
</organism>
<dbReference type="Gene3D" id="1.20.5.260">
    <property type="entry name" value="Cytochrome b-c1 complex subunit 9"/>
    <property type="match status" value="1"/>
</dbReference>
<dbReference type="GO" id="GO:0005743">
    <property type="term" value="C:mitochondrial inner membrane"/>
    <property type="evidence" value="ECO:0007669"/>
    <property type="project" value="UniProtKB-SubCell"/>
</dbReference>
<evidence type="ECO:0000313" key="14">
    <source>
        <dbReference type="Proteomes" id="UP000215902"/>
    </source>
</evidence>
<dbReference type="AlphaFoldDB" id="A0A267GQS8"/>
<accession>A0A267GQS8</accession>
<protein>
    <recommendedName>
        <fullName evidence="11">Complex III subunit 9</fullName>
    </recommendedName>
</protein>
<sequence length="69" mass="8245">QQDMSGILARLYNPVFRRTSTYIFAVACGAFAFERIIDGASEWFWNRHNRGKLWQHVKHRYRPAEDDDE</sequence>
<dbReference type="OrthoDB" id="6133085at2759"/>
<dbReference type="InterPro" id="IPR036656">
    <property type="entry name" value="QCR9_sf"/>
</dbReference>
<keyword evidence="6 11" id="KW-0999">Mitochondrion inner membrane</keyword>
<dbReference type="InterPro" id="IPR008027">
    <property type="entry name" value="QCR9"/>
</dbReference>
<evidence type="ECO:0000256" key="5">
    <source>
        <dbReference type="ARBA" id="ARBA00022692"/>
    </source>
</evidence>
<evidence type="ECO:0000256" key="3">
    <source>
        <dbReference type="ARBA" id="ARBA00022448"/>
    </source>
</evidence>
<keyword evidence="14" id="KW-1185">Reference proteome</keyword>
<evidence type="ECO:0000256" key="9">
    <source>
        <dbReference type="ARBA" id="ARBA00023128"/>
    </source>
</evidence>
<keyword evidence="4 11" id="KW-0679">Respiratory chain</keyword>
<gene>
    <name evidence="13" type="ORF">BOX15_Mlig007198g1</name>
    <name evidence="12" type="ORF">BOX15_Mlig010182g1</name>
</gene>
<evidence type="ECO:0000256" key="6">
    <source>
        <dbReference type="ARBA" id="ARBA00022792"/>
    </source>
</evidence>
<evidence type="ECO:0000256" key="7">
    <source>
        <dbReference type="ARBA" id="ARBA00022982"/>
    </source>
</evidence>
<dbReference type="FunFam" id="1.20.5.260:FF:000001">
    <property type="entry name" value="Cytochrome b-c1 complex subunit 9"/>
    <property type="match status" value="1"/>
</dbReference>
<reference evidence="13 14" key="1">
    <citation type="submission" date="2017-06" db="EMBL/GenBank/DDBJ databases">
        <title>A platform for efficient transgenesis in Macrostomum lignano, a flatworm model organism for stem cell research.</title>
        <authorList>
            <person name="Berezikov E."/>
        </authorList>
    </citation>
    <scope>NUCLEOTIDE SEQUENCE [LARGE SCALE GENOMIC DNA]</scope>
    <source>
        <strain evidence="13">DV1</strain>
        <tissue evidence="13">Whole organism</tissue>
    </source>
</reference>
<comment type="caution">
    <text evidence="13">The sequence shown here is derived from an EMBL/GenBank/DDBJ whole genome shotgun (WGS) entry which is preliminary data.</text>
</comment>
<keyword evidence="9 11" id="KW-0496">Mitochondrion</keyword>
<evidence type="ECO:0000313" key="12">
    <source>
        <dbReference type="EMBL" id="PAA50900.1"/>
    </source>
</evidence>
<dbReference type="GO" id="GO:0045275">
    <property type="term" value="C:respiratory chain complex III"/>
    <property type="evidence" value="ECO:0007669"/>
    <property type="project" value="UniProtKB-UniRule"/>
</dbReference>
<evidence type="ECO:0000256" key="8">
    <source>
        <dbReference type="ARBA" id="ARBA00022989"/>
    </source>
</evidence>